<comment type="caution">
    <text evidence="1">The sequence shown here is derived from an EMBL/GenBank/DDBJ whole genome shotgun (WGS) entry which is preliminary data.</text>
</comment>
<protein>
    <submittedName>
        <fullName evidence="1">Uncharacterized protein</fullName>
    </submittedName>
</protein>
<dbReference type="Proteomes" id="UP001057402">
    <property type="component" value="Chromosome 4"/>
</dbReference>
<organism evidence="1 2">
    <name type="scientific">Melastoma candidum</name>
    <dbReference type="NCBI Taxonomy" id="119954"/>
    <lineage>
        <taxon>Eukaryota</taxon>
        <taxon>Viridiplantae</taxon>
        <taxon>Streptophyta</taxon>
        <taxon>Embryophyta</taxon>
        <taxon>Tracheophyta</taxon>
        <taxon>Spermatophyta</taxon>
        <taxon>Magnoliopsida</taxon>
        <taxon>eudicotyledons</taxon>
        <taxon>Gunneridae</taxon>
        <taxon>Pentapetalae</taxon>
        <taxon>rosids</taxon>
        <taxon>malvids</taxon>
        <taxon>Myrtales</taxon>
        <taxon>Melastomataceae</taxon>
        <taxon>Melastomatoideae</taxon>
        <taxon>Melastomateae</taxon>
        <taxon>Melastoma</taxon>
    </lineage>
</organism>
<keyword evidence="2" id="KW-1185">Reference proteome</keyword>
<name>A0ACB9RIX7_9MYRT</name>
<dbReference type="EMBL" id="CM042883">
    <property type="protein sequence ID" value="KAI4378804.1"/>
    <property type="molecule type" value="Genomic_DNA"/>
</dbReference>
<proteinExistence type="predicted"/>
<gene>
    <name evidence="1" type="ORF">MLD38_016234</name>
</gene>
<reference evidence="2" key="1">
    <citation type="journal article" date="2023" name="Front. Plant Sci.">
        <title>Chromosomal-level genome assembly of Melastoma candidum provides insights into trichome evolution.</title>
        <authorList>
            <person name="Zhong Y."/>
            <person name="Wu W."/>
            <person name="Sun C."/>
            <person name="Zou P."/>
            <person name="Liu Y."/>
            <person name="Dai S."/>
            <person name="Zhou R."/>
        </authorList>
    </citation>
    <scope>NUCLEOTIDE SEQUENCE [LARGE SCALE GENOMIC DNA]</scope>
</reference>
<evidence type="ECO:0000313" key="1">
    <source>
        <dbReference type="EMBL" id="KAI4378804.1"/>
    </source>
</evidence>
<sequence>MSDPSHSSNEYVRRLTTKPEASLSFRRSKWRRCHEHLRYCVGAAQEEEADQGIPCALMNCEKSMRFS</sequence>
<accession>A0ACB9RIX7</accession>
<evidence type="ECO:0000313" key="2">
    <source>
        <dbReference type="Proteomes" id="UP001057402"/>
    </source>
</evidence>